<dbReference type="AlphaFoldDB" id="A0AA35Y9E5"/>
<dbReference type="GO" id="GO:0098542">
    <property type="term" value="P:defense response to other organism"/>
    <property type="evidence" value="ECO:0007669"/>
    <property type="project" value="InterPro"/>
</dbReference>
<evidence type="ECO:0000313" key="4">
    <source>
        <dbReference type="EMBL" id="CAI9270030.1"/>
    </source>
</evidence>
<reference evidence="4" key="1">
    <citation type="submission" date="2023-04" db="EMBL/GenBank/DDBJ databases">
        <authorList>
            <person name="Vijverberg K."/>
            <person name="Xiong W."/>
            <person name="Schranz E."/>
        </authorList>
    </citation>
    <scope>NUCLEOTIDE SEQUENCE</scope>
</reference>
<evidence type="ECO:0008006" key="6">
    <source>
        <dbReference type="Google" id="ProtNLM"/>
    </source>
</evidence>
<accession>A0AA35Y9E5</accession>
<dbReference type="PANTHER" id="PTHR31415">
    <property type="entry name" value="OS05G0367900 PROTEIN"/>
    <property type="match status" value="1"/>
</dbReference>
<protein>
    <recommendedName>
        <fullName evidence="6">Late embryogenesis abundant protein LEA-2 subgroup domain-containing protein</fullName>
    </recommendedName>
</protein>
<dbReference type="GO" id="GO:0009506">
    <property type="term" value="C:plasmodesma"/>
    <property type="evidence" value="ECO:0007669"/>
    <property type="project" value="TreeGrafter"/>
</dbReference>
<keyword evidence="3" id="KW-1133">Transmembrane helix</keyword>
<keyword evidence="2 3" id="KW-0472">Membrane</keyword>
<sequence length="250" mass="28085">MILKYSQYATQVMEQRSLTKIVEASIRYLRLSILFSFGVSYYLTVLLLSRDHPTISVADLYVSSLNKTSSSLTNTTTIDIDLKFKNENFGVGIYYEDPLNLTITCIPRNITIFMIIQGFYQGNGKVNHIQASAVVQDLFSNVEQRRTLGVKHVSLFDAGKVIDFMVDLEAKIKFKSIENKKSKLMVGSAVEVNGNTGTSILKTIQMKYSSGSNYWGAVQWLLFLPLFISFVVVTYIAVFIPLLLVVVVVC</sequence>
<dbReference type="InterPro" id="IPR044839">
    <property type="entry name" value="NDR1-like"/>
</dbReference>
<keyword evidence="5" id="KW-1185">Reference proteome</keyword>
<evidence type="ECO:0000256" key="2">
    <source>
        <dbReference type="ARBA" id="ARBA00023136"/>
    </source>
</evidence>
<proteinExistence type="predicted"/>
<feature type="transmembrane region" description="Helical" evidence="3">
    <location>
        <begin position="220"/>
        <end position="249"/>
    </location>
</feature>
<dbReference type="Proteomes" id="UP001177003">
    <property type="component" value="Chromosome 1"/>
</dbReference>
<dbReference type="GO" id="GO:0005886">
    <property type="term" value="C:plasma membrane"/>
    <property type="evidence" value="ECO:0007669"/>
    <property type="project" value="TreeGrafter"/>
</dbReference>
<gene>
    <name evidence="4" type="ORF">LSALG_LOCUS10372</name>
</gene>
<organism evidence="4 5">
    <name type="scientific">Lactuca saligna</name>
    <name type="common">Willowleaf lettuce</name>
    <dbReference type="NCBI Taxonomy" id="75948"/>
    <lineage>
        <taxon>Eukaryota</taxon>
        <taxon>Viridiplantae</taxon>
        <taxon>Streptophyta</taxon>
        <taxon>Embryophyta</taxon>
        <taxon>Tracheophyta</taxon>
        <taxon>Spermatophyta</taxon>
        <taxon>Magnoliopsida</taxon>
        <taxon>eudicotyledons</taxon>
        <taxon>Gunneridae</taxon>
        <taxon>Pentapetalae</taxon>
        <taxon>asterids</taxon>
        <taxon>campanulids</taxon>
        <taxon>Asterales</taxon>
        <taxon>Asteraceae</taxon>
        <taxon>Cichorioideae</taxon>
        <taxon>Cichorieae</taxon>
        <taxon>Lactucinae</taxon>
        <taxon>Lactuca</taxon>
    </lineage>
</organism>
<dbReference type="PANTHER" id="PTHR31415:SF52">
    <property type="entry name" value="LATE EMBRYOGENESIS ABUNDANT (LEA) HYDROXYPROLINE-RICH GLYCOPROTEIN FAMILY-RELATED"/>
    <property type="match status" value="1"/>
</dbReference>
<evidence type="ECO:0000256" key="3">
    <source>
        <dbReference type="SAM" id="Phobius"/>
    </source>
</evidence>
<evidence type="ECO:0000256" key="1">
    <source>
        <dbReference type="ARBA" id="ARBA00004370"/>
    </source>
</evidence>
<comment type="subcellular location">
    <subcellularLocation>
        <location evidence="1">Membrane</location>
    </subcellularLocation>
</comment>
<dbReference type="EMBL" id="OX465077">
    <property type="protein sequence ID" value="CAI9270030.1"/>
    <property type="molecule type" value="Genomic_DNA"/>
</dbReference>
<name>A0AA35Y9E5_LACSI</name>
<keyword evidence="3" id="KW-0812">Transmembrane</keyword>
<feature type="transmembrane region" description="Helical" evidence="3">
    <location>
        <begin position="28"/>
        <end position="48"/>
    </location>
</feature>
<evidence type="ECO:0000313" key="5">
    <source>
        <dbReference type="Proteomes" id="UP001177003"/>
    </source>
</evidence>